<dbReference type="InterPro" id="IPR038084">
    <property type="entry name" value="PduO/GlcC-like_sf"/>
</dbReference>
<dbReference type="STRING" id="1348853.LK12_11085"/>
<dbReference type="SUPFAM" id="SSF143744">
    <property type="entry name" value="GlcG-like"/>
    <property type="match status" value="2"/>
</dbReference>
<proteinExistence type="predicted"/>
<dbReference type="Gene3D" id="3.30.450.150">
    <property type="entry name" value="Haem-degrading domain"/>
    <property type="match status" value="2"/>
</dbReference>
<dbReference type="InterPro" id="IPR005624">
    <property type="entry name" value="PduO/GlcC-like"/>
</dbReference>
<organism evidence="3 4">
    <name type="scientific">Novosphingobium malaysiense</name>
    <dbReference type="NCBI Taxonomy" id="1348853"/>
    <lineage>
        <taxon>Bacteria</taxon>
        <taxon>Pseudomonadati</taxon>
        <taxon>Pseudomonadota</taxon>
        <taxon>Alphaproteobacteria</taxon>
        <taxon>Sphingomonadales</taxon>
        <taxon>Sphingomonadaceae</taxon>
        <taxon>Novosphingobium</taxon>
    </lineage>
</organism>
<feature type="compositionally biased region" description="Low complexity" evidence="1">
    <location>
        <begin position="22"/>
        <end position="35"/>
    </location>
</feature>
<keyword evidence="2" id="KW-0732">Signal</keyword>
<evidence type="ECO:0000313" key="3">
    <source>
        <dbReference type="EMBL" id="KHK91390.1"/>
    </source>
</evidence>
<accession>A0A0B1ZJU3</accession>
<evidence type="ECO:0000313" key="4">
    <source>
        <dbReference type="Proteomes" id="UP000031057"/>
    </source>
</evidence>
<dbReference type="Proteomes" id="UP000031057">
    <property type="component" value="Unassembled WGS sequence"/>
</dbReference>
<evidence type="ECO:0008006" key="5">
    <source>
        <dbReference type="Google" id="ProtNLM"/>
    </source>
</evidence>
<dbReference type="PANTHER" id="PTHR34309:SF1">
    <property type="entry name" value="PROTEIN GLCG"/>
    <property type="match status" value="1"/>
</dbReference>
<feature type="region of interest" description="Disordered" evidence="1">
    <location>
        <begin position="22"/>
        <end position="59"/>
    </location>
</feature>
<dbReference type="EMBL" id="JTDI01000003">
    <property type="protein sequence ID" value="KHK91390.1"/>
    <property type="molecule type" value="Genomic_DNA"/>
</dbReference>
<comment type="caution">
    <text evidence="3">The sequence shown here is derived from an EMBL/GenBank/DDBJ whole genome shotgun (WGS) entry which is preliminary data.</text>
</comment>
<dbReference type="Pfam" id="PF03928">
    <property type="entry name" value="HbpS-like"/>
    <property type="match status" value="3"/>
</dbReference>
<gene>
    <name evidence="3" type="ORF">LK12_11085</name>
</gene>
<keyword evidence="4" id="KW-1185">Reference proteome</keyword>
<sequence length="666" mass="68184">MRRPTRFLGVMAAALLLASCGGDDSSSSGTPTSSGSSGGGSSGGGSGGSTGGTTSGDYAVPAQESLTSAQVGKIVAQAAAQANQSGHPATIAVVDRVGNVLAVFRMSGAPATAKIPDAPNGNNIDIQGLSVPADAAAIAKAITGAYLSSSGNAFSTRTASMIVQEHFPPASSTAGLESGPLFGVQFSQLPCSDFSSRFQAAGPSALIGPKRSPLGLSADPGGFPLYKNGVLVGGIGVLSDGSYSLDTNVLDTDTDFDERIALAGTVGFEAPEAVRANRIYVDGTQLRYSDSLYASLFDVAGATYAQAAPALGSLVPVKGYFETAVLRAGTAYGAEASGIRASNTGEFSDSDAFVLTNGSGANRFPIRAGTDGADVAQPITENEARTLLEQAFAVMTRARAQIRQPLDSRAQVSISLVDTHGQVLGIVRSPDAPIFGTDVSLQKARTATFFSGANAGAELLADPSSDVQAFVGKVRTFLGDSQALTGTYAFADRSGGNLSRPYFPDGQVGNPNGPLSRPIAQWNPFSTGLQSALVLTNLAQHLQYVTGAAASDTRHRCTFIPDVASGKNRLQNGIQIFPGSVPVYRGNTLVGGIGVSGDGIDQDDMISFLGTNNAGEKLGTLGNAPKDIRADRILINVNGASVRLRFVNCPFAPFLDTSEQNVCEGL</sequence>
<protein>
    <recommendedName>
        <fullName evidence="5">Heme-binding protein</fullName>
    </recommendedName>
</protein>
<dbReference type="AlphaFoldDB" id="A0A0B1ZJU3"/>
<name>A0A0B1ZJU3_9SPHN</name>
<evidence type="ECO:0000256" key="1">
    <source>
        <dbReference type="SAM" id="MobiDB-lite"/>
    </source>
</evidence>
<dbReference type="PROSITE" id="PS51257">
    <property type="entry name" value="PROKAR_LIPOPROTEIN"/>
    <property type="match status" value="1"/>
</dbReference>
<feature type="signal peptide" evidence="2">
    <location>
        <begin position="1"/>
        <end position="22"/>
    </location>
</feature>
<dbReference type="InterPro" id="IPR052517">
    <property type="entry name" value="GlcG_carb_metab_protein"/>
</dbReference>
<reference evidence="3 4" key="1">
    <citation type="submission" date="2014-10" db="EMBL/GenBank/DDBJ databases">
        <title>Genome sequence of Novosphingobium malaysiense MUSC 273(T).</title>
        <authorList>
            <person name="Lee L.-H."/>
        </authorList>
    </citation>
    <scope>NUCLEOTIDE SEQUENCE [LARGE SCALE GENOMIC DNA]</scope>
    <source>
        <strain evidence="3 4">MUSC 273</strain>
    </source>
</reference>
<dbReference type="PANTHER" id="PTHR34309">
    <property type="entry name" value="SLR1406 PROTEIN"/>
    <property type="match status" value="1"/>
</dbReference>
<feature type="compositionally biased region" description="Gly residues" evidence="1">
    <location>
        <begin position="36"/>
        <end position="54"/>
    </location>
</feature>
<feature type="chain" id="PRO_5002084713" description="Heme-binding protein" evidence="2">
    <location>
        <begin position="23"/>
        <end position="666"/>
    </location>
</feature>
<evidence type="ECO:0000256" key="2">
    <source>
        <dbReference type="SAM" id="SignalP"/>
    </source>
</evidence>